<keyword evidence="2" id="KW-0479">Metal-binding</keyword>
<dbReference type="InterPro" id="IPR050377">
    <property type="entry name" value="Radical_SAM_PqqE_MftC-like"/>
</dbReference>
<reference evidence="6" key="1">
    <citation type="journal article" date="2014" name="Front. Microbiol.">
        <title>High frequency of phylogenetically diverse reductive dehalogenase-homologous genes in deep subseafloor sedimentary metagenomes.</title>
        <authorList>
            <person name="Kawai M."/>
            <person name="Futagami T."/>
            <person name="Toyoda A."/>
            <person name="Takaki Y."/>
            <person name="Nishi S."/>
            <person name="Hori S."/>
            <person name="Arai W."/>
            <person name="Tsubouchi T."/>
            <person name="Morono Y."/>
            <person name="Uchiyama I."/>
            <person name="Ito T."/>
            <person name="Fujiyama A."/>
            <person name="Inagaki F."/>
            <person name="Takami H."/>
        </authorList>
    </citation>
    <scope>NUCLEOTIDE SEQUENCE</scope>
    <source>
        <strain evidence="6">Expedition CK06-06</strain>
    </source>
</reference>
<evidence type="ECO:0000259" key="5">
    <source>
        <dbReference type="PROSITE" id="PS51918"/>
    </source>
</evidence>
<proteinExistence type="predicted"/>
<dbReference type="NCBIfam" id="TIGR02495">
    <property type="entry name" value="NrdG2"/>
    <property type="match status" value="1"/>
</dbReference>
<evidence type="ECO:0000256" key="3">
    <source>
        <dbReference type="ARBA" id="ARBA00023004"/>
    </source>
</evidence>
<dbReference type="InterPro" id="IPR007197">
    <property type="entry name" value="rSAM"/>
</dbReference>
<dbReference type="EMBL" id="BARU01020590">
    <property type="protein sequence ID" value="GAH50706.1"/>
    <property type="molecule type" value="Genomic_DNA"/>
</dbReference>
<dbReference type="InterPro" id="IPR013785">
    <property type="entry name" value="Aldolase_TIM"/>
</dbReference>
<dbReference type="InterPro" id="IPR012840">
    <property type="entry name" value="NrdG2"/>
</dbReference>
<feature type="non-terminal residue" evidence="6">
    <location>
        <position position="234"/>
    </location>
</feature>
<dbReference type="PROSITE" id="PS51918">
    <property type="entry name" value="RADICAL_SAM"/>
    <property type="match status" value="1"/>
</dbReference>
<dbReference type="SFLD" id="SFLDS00029">
    <property type="entry name" value="Radical_SAM"/>
    <property type="match status" value="1"/>
</dbReference>
<dbReference type="PANTHER" id="PTHR11228:SF27">
    <property type="entry name" value="GLYCYL-RADICAL ENZYME ACTIVATING ENZYME MJ1227-RELATED"/>
    <property type="match status" value="1"/>
</dbReference>
<dbReference type="GO" id="GO:0003824">
    <property type="term" value="F:catalytic activity"/>
    <property type="evidence" value="ECO:0007669"/>
    <property type="project" value="InterPro"/>
</dbReference>
<evidence type="ECO:0000313" key="6">
    <source>
        <dbReference type="EMBL" id="GAH50706.1"/>
    </source>
</evidence>
<sequence length="234" mass="26489">MEIKGFAKSTLIDWEGKVASTIWIAGCNLRCPYCYATDLVLNPAKLPTIPLEEVLDFLKEKKEWIDGIVICGGEPTIHSDLPQFIQNFKKIPIAVKLDTNGTNPGLLKSLIKDRLIDYLAMDLKAPLNSKYNQAAGSEVNLEKIKETIDILLNCDLDYEFRTTVCPVFTSKDDIIKMADSVKSARKYILQQFKPGECMNKEMNKVTPYTFQQLEDIIREAKKFCPNIYLRGKAG</sequence>
<feature type="domain" description="Radical SAM core" evidence="5">
    <location>
        <begin position="14"/>
        <end position="225"/>
    </location>
</feature>
<gene>
    <name evidence="6" type="ORF">S03H2_33793</name>
</gene>
<organism evidence="6">
    <name type="scientific">marine sediment metagenome</name>
    <dbReference type="NCBI Taxonomy" id="412755"/>
    <lineage>
        <taxon>unclassified sequences</taxon>
        <taxon>metagenomes</taxon>
        <taxon>ecological metagenomes</taxon>
    </lineage>
</organism>
<dbReference type="InterPro" id="IPR058240">
    <property type="entry name" value="rSAM_sf"/>
</dbReference>
<dbReference type="SFLD" id="SFLDG01094">
    <property type="entry name" value="Uncharacterised_Radical_SAM_Su"/>
    <property type="match status" value="1"/>
</dbReference>
<keyword evidence="1" id="KW-0949">S-adenosyl-L-methionine</keyword>
<accession>X1FYG2</accession>
<evidence type="ECO:0000256" key="2">
    <source>
        <dbReference type="ARBA" id="ARBA00022723"/>
    </source>
</evidence>
<keyword evidence="4" id="KW-0411">Iron-sulfur</keyword>
<comment type="caution">
    <text evidence="6">The sequence shown here is derived from an EMBL/GenBank/DDBJ whole genome shotgun (WGS) entry which is preliminary data.</text>
</comment>
<dbReference type="SUPFAM" id="SSF102114">
    <property type="entry name" value="Radical SAM enzymes"/>
    <property type="match status" value="1"/>
</dbReference>
<evidence type="ECO:0000256" key="4">
    <source>
        <dbReference type="ARBA" id="ARBA00023014"/>
    </source>
</evidence>
<dbReference type="Pfam" id="PF04055">
    <property type="entry name" value="Radical_SAM"/>
    <property type="match status" value="1"/>
</dbReference>
<dbReference type="Gene3D" id="3.20.20.70">
    <property type="entry name" value="Aldolase class I"/>
    <property type="match status" value="1"/>
</dbReference>
<evidence type="ECO:0000256" key="1">
    <source>
        <dbReference type="ARBA" id="ARBA00022691"/>
    </source>
</evidence>
<dbReference type="GO" id="GO:0046872">
    <property type="term" value="F:metal ion binding"/>
    <property type="evidence" value="ECO:0007669"/>
    <property type="project" value="UniProtKB-KW"/>
</dbReference>
<dbReference type="GO" id="GO:0051536">
    <property type="term" value="F:iron-sulfur cluster binding"/>
    <property type="evidence" value="ECO:0007669"/>
    <property type="project" value="UniProtKB-KW"/>
</dbReference>
<dbReference type="CDD" id="cd01335">
    <property type="entry name" value="Radical_SAM"/>
    <property type="match status" value="1"/>
</dbReference>
<keyword evidence="3" id="KW-0408">Iron</keyword>
<dbReference type="AlphaFoldDB" id="X1FYG2"/>
<name>X1FYG2_9ZZZZ</name>
<protein>
    <recommendedName>
        <fullName evidence="5">Radical SAM core domain-containing protein</fullName>
    </recommendedName>
</protein>
<dbReference type="SFLD" id="SFLDG01067">
    <property type="entry name" value="SPASM/twitch_domain_containing"/>
    <property type="match status" value="1"/>
</dbReference>
<dbReference type="PANTHER" id="PTHR11228">
    <property type="entry name" value="RADICAL SAM DOMAIN PROTEIN"/>
    <property type="match status" value="1"/>
</dbReference>